<gene>
    <name evidence="1" type="ORF">C5167_037369</name>
</gene>
<protein>
    <submittedName>
        <fullName evidence="1">Uncharacterized protein</fullName>
    </submittedName>
</protein>
<evidence type="ECO:0000313" key="1">
    <source>
        <dbReference type="EMBL" id="RZC44425.1"/>
    </source>
</evidence>
<organism evidence="1 2">
    <name type="scientific">Papaver somniferum</name>
    <name type="common">Opium poppy</name>
    <dbReference type="NCBI Taxonomy" id="3469"/>
    <lineage>
        <taxon>Eukaryota</taxon>
        <taxon>Viridiplantae</taxon>
        <taxon>Streptophyta</taxon>
        <taxon>Embryophyta</taxon>
        <taxon>Tracheophyta</taxon>
        <taxon>Spermatophyta</taxon>
        <taxon>Magnoliopsida</taxon>
        <taxon>Ranunculales</taxon>
        <taxon>Papaveraceae</taxon>
        <taxon>Papaveroideae</taxon>
        <taxon>Papaver</taxon>
    </lineage>
</organism>
<dbReference type="Gramene" id="RZC44425">
    <property type="protein sequence ID" value="RZC44425"/>
    <property type="gene ID" value="C5167_037369"/>
</dbReference>
<reference evidence="1 2" key="1">
    <citation type="journal article" date="2018" name="Science">
        <title>The opium poppy genome and morphinan production.</title>
        <authorList>
            <person name="Guo L."/>
            <person name="Winzer T."/>
            <person name="Yang X."/>
            <person name="Li Y."/>
            <person name="Ning Z."/>
            <person name="He Z."/>
            <person name="Teodor R."/>
            <person name="Lu Y."/>
            <person name="Bowser T.A."/>
            <person name="Graham I.A."/>
            <person name="Ye K."/>
        </authorList>
    </citation>
    <scope>NUCLEOTIDE SEQUENCE [LARGE SCALE GENOMIC DNA]</scope>
    <source>
        <strain evidence="2">cv. HN1</strain>
        <tissue evidence="1">Leaves</tissue>
    </source>
</reference>
<dbReference type="AlphaFoldDB" id="A0A4Y7IAI1"/>
<dbReference type="Proteomes" id="UP000316621">
    <property type="component" value="Chromosome 1"/>
</dbReference>
<evidence type="ECO:0000313" key="2">
    <source>
        <dbReference type="Proteomes" id="UP000316621"/>
    </source>
</evidence>
<sequence>MNLKRVNIHVEFVVSKIRIQKSHDRFPEYFSRVVSKCRFHNSTGFVISHKSNGVMKISRKELMNPQALDSSITSCHSWPSSIFLGFGNANWDTEG</sequence>
<dbReference type="EMBL" id="CM010715">
    <property type="protein sequence ID" value="RZC44425.1"/>
    <property type="molecule type" value="Genomic_DNA"/>
</dbReference>
<keyword evidence="2" id="KW-1185">Reference proteome</keyword>
<name>A0A4Y7IAI1_PAPSO</name>
<proteinExistence type="predicted"/>
<accession>A0A4Y7IAI1</accession>